<evidence type="ECO:0000313" key="4">
    <source>
        <dbReference type="Proteomes" id="UP001152888"/>
    </source>
</evidence>
<organism evidence="3 4">
    <name type="scientific">Acanthoscelides obtectus</name>
    <name type="common">Bean weevil</name>
    <name type="synonym">Bruchus obtectus</name>
    <dbReference type="NCBI Taxonomy" id="200917"/>
    <lineage>
        <taxon>Eukaryota</taxon>
        <taxon>Metazoa</taxon>
        <taxon>Ecdysozoa</taxon>
        <taxon>Arthropoda</taxon>
        <taxon>Hexapoda</taxon>
        <taxon>Insecta</taxon>
        <taxon>Pterygota</taxon>
        <taxon>Neoptera</taxon>
        <taxon>Endopterygota</taxon>
        <taxon>Coleoptera</taxon>
        <taxon>Polyphaga</taxon>
        <taxon>Cucujiformia</taxon>
        <taxon>Chrysomeloidea</taxon>
        <taxon>Chrysomelidae</taxon>
        <taxon>Bruchinae</taxon>
        <taxon>Bruchini</taxon>
        <taxon>Acanthoscelides</taxon>
    </lineage>
</organism>
<keyword evidence="4" id="KW-1185">Reference proteome</keyword>
<feature type="domain" description="PiggyBac transposable element-derived protein" evidence="2">
    <location>
        <begin position="135"/>
        <end position="424"/>
    </location>
</feature>
<dbReference type="PANTHER" id="PTHR46599:SF6">
    <property type="entry name" value="DUAL SPECIFICITY PHOSPHATASE 26"/>
    <property type="match status" value="1"/>
</dbReference>
<comment type="caution">
    <text evidence="3">The sequence shown here is derived from an EMBL/GenBank/DDBJ whole genome shotgun (WGS) entry which is preliminary data.</text>
</comment>
<evidence type="ECO:0000256" key="1">
    <source>
        <dbReference type="SAM" id="MobiDB-lite"/>
    </source>
</evidence>
<gene>
    <name evidence="3" type="ORF">ACAOBT_LOCUS31691</name>
</gene>
<feature type="compositionally biased region" description="Acidic residues" evidence="1">
    <location>
        <begin position="27"/>
        <end position="39"/>
    </location>
</feature>
<reference evidence="3" key="1">
    <citation type="submission" date="2022-03" db="EMBL/GenBank/DDBJ databases">
        <authorList>
            <person name="Sayadi A."/>
        </authorList>
    </citation>
    <scope>NUCLEOTIDE SEQUENCE</scope>
</reference>
<dbReference type="Pfam" id="PF13843">
    <property type="entry name" value="DDE_Tnp_1_7"/>
    <property type="match status" value="1"/>
</dbReference>
<evidence type="ECO:0000259" key="2">
    <source>
        <dbReference type="Pfam" id="PF13843"/>
    </source>
</evidence>
<dbReference type="EMBL" id="CAKOFQ010007992">
    <property type="protein sequence ID" value="CAH2010674.1"/>
    <property type="molecule type" value="Genomic_DNA"/>
</dbReference>
<feature type="compositionally biased region" description="Basic and acidic residues" evidence="1">
    <location>
        <begin position="40"/>
        <end position="52"/>
    </location>
</feature>
<protein>
    <recommendedName>
        <fullName evidence="2">PiggyBac transposable element-derived protein domain-containing protein</fullName>
    </recommendedName>
</protein>
<feature type="non-terminal residue" evidence="3">
    <location>
        <position position="1"/>
    </location>
</feature>
<dbReference type="OrthoDB" id="6431208at2759"/>
<accession>A0A9P0Q6D0</accession>
<dbReference type="PANTHER" id="PTHR46599">
    <property type="entry name" value="PIGGYBAC TRANSPOSABLE ELEMENT-DERIVED PROTEIN 4"/>
    <property type="match status" value="1"/>
</dbReference>
<dbReference type="Proteomes" id="UP001152888">
    <property type="component" value="Unassembled WGS sequence"/>
</dbReference>
<sequence>KRRCVERSRDPDVWLRWYEELSSGEESPLDENEEDEEEKNENIVERSDHETDSEIEFSSDVNESPSERDGEQTDNGGSKFYIGKDKTTKWRKECGNVQVRTRAHNIITHLPGSKGDARNAMLAIDCIKLVESVAIIRILVCSTNIYIENIKHRFDGDRDARLTNETEIRALIGILFLIGTLRSSRKNARKIWDNSKGNGVESCYLAMSEKRFRFLLRCLRFDDITTRAERRELDKLAPIRNVFEIFFANFQNNFIPSGYLTVDEQLLAFRGRRSFKQYIPNKPAKYGVKMFALIDAKTLYTFNLEPYVGTQPAGPYKLNNSAEDIVLRLVQPIEGTNRNLTGDNWFSSIPLTRKLLQQKKITYIGTMRKNKREIPVEFSPNKQREEKTSFFGFQKDITMVSYCPKKNKSVILVSSMHHDNAIDPETGNAKNQI</sequence>
<proteinExistence type="predicted"/>
<dbReference type="AlphaFoldDB" id="A0A9P0Q6D0"/>
<evidence type="ECO:0000313" key="3">
    <source>
        <dbReference type="EMBL" id="CAH2010674.1"/>
    </source>
</evidence>
<dbReference type="InterPro" id="IPR029526">
    <property type="entry name" value="PGBD"/>
</dbReference>
<feature type="region of interest" description="Disordered" evidence="1">
    <location>
        <begin position="19"/>
        <end position="82"/>
    </location>
</feature>
<name>A0A9P0Q6D0_ACAOB</name>